<dbReference type="PROSITE" id="PS50109">
    <property type="entry name" value="HIS_KIN"/>
    <property type="match status" value="1"/>
</dbReference>
<accession>A0AA46DXV1</accession>
<feature type="domain" description="Histidine kinase" evidence="7">
    <location>
        <begin position="47"/>
        <end position="267"/>
    </location>
</feature>
<evidence type="ECO:0000256" key="5">
    <source>
        <dbReference type="ARBA" id="ARBA00023012"/>
    </source>
</evidence>
<dbReference type="InterPro" id="IPR003594">
    <property type="entry name" value="HATPase_dom"/>
</dbReference>
<dbReference type="GO" id="GO:0004673">
    <property type="term" value="F:protein histidine kinase activity"/>
    <property type="evidence" value="ECO:0007669"/>
    <property type="project" value="UniProtKB-EC"/>
</dbReference>
<dbReference type="AlphaFoldDB" id="A0AA46DXV1"/>
<dbReference type="InterPro" id="IPR036890">
    <property type="entry name" value="HATPase_C_sf"/>
</dbReference>
<evidence type="ECO:0000256" key="2">
    <source>
        <dbReference type="ARBA" id="ARBA00012438"/>
    </source>
</evidence>
<comment type="catalytic activity">
    <reaction evidence="1">
        <text>ATP + protein L-histidine = ADP + protein N-phospho-L-histidine.</text>
        <dbReference type="EC" id="2.7.13.3"/>
    </reaction>
</comment>
<dbReference type="Proteomes" id="UP000294678">
    <property type="component" value="Unassembled WGS sequence"/>
</dbReference>
<evidence type="ECO:0000256" key="1">
    <source>
        <dbReference type="ARBA" id="ARBA00000085"/>
    </source>
</evidence>
<evidence type="ECO:0000313" key="8">
    <source>
        <dbReference type="EMBL" id="TDT68625.1"/>
    </source>
</evidence>
<keyword evidence="6" id="KW-0175">Coiled coil</keyword>
<dbReference type="PRINTS" id="PR00344">
    <property type="entry name" value="BCTRLSENSOR"/>
</dbReference>
<reference evidence="8 9" key="1">
    <citation type="submission" date="2019-03" db="EMBL/GenBank/DDBJ databases">
        <title>Genomic Encyclopedia of Type Strains, Phase IV (KMG-IV): sequencing the most valuable type-strain genomes for metagenomic binning, comparative biology and taxonomic classification.</title>
        <authorList>
            <person name="Goeker M."/>
        </authorList>
    </citation>
    <scope>NUCLEOTIDE SEQUENCE [LARGE SCALE GENOMIC DNA]</scope>
    <source>
        <strain evidence="8 9">DSM 100055</strain>
    </source>
</reference>
<dbReference type="InterPro" id="IPR050736">
    <property type="entry name" value="Sensor_HK_Regulatory"/>
</dbReference>
<keyword evidence="9" id="KW-1185">Reference proteome</keyword>
<name>A0AA46DXV1_9FUSO</name>
<evidence type="ECO:0000256" key="6">
    <source>
        <dbReference type="SAM" id="Coils"/>
    </source>
</evidence>
<evidence type="ECO:0000256" key="4">
    <source>
        <dbReference type="ARBA" id="ARBA00022777"/>
    </source>
</evidence>
<dbReference type="EMBL" id="SOBG01000007">
    <property type="protein sequence ID" value="TDT68625.1"/>
    <property type="molecule type" value="Genomic_DNA"/>
</dbReference>
<proteinExistence type="predicted"/>
<dbReference type="SUPFAM" id="SSF55874">
    <property type="entry name" value="ATPase domain of HSP90 chaperone/DNA topoisomerase II/histidine kinase"/>
    <property type="match status" value="1"/>
</dbReference>
<keyword evidence="5" id="KW-0902">Two-component regulatory system</keyword>
<dbReference type="SMART" id="SM00387">
    <property type="entry name" value="HATPase_c"/>
    <property type="match status" value="1"/>
</dbReference>
<gene>
    <name evidence="8" type="ORF">EV215_1692</name>
</gene>
<evidence type="ECO:0000259" key="7">
    <source>
        <dbReference type="PROSITE" id="PS50109"/>
    </source>
</evidence>
<dbReference type="Gene3D" id="3.30.565.10">
    <property type="entry name" value="Histidine kinase-like ATPase, C-terminal domain"/>
    <property type="match status" value="1"/>
</dbReference>
<dbReference type="Pfam" id="PF02518">
    <property type="entry name" value="HATPase_c"/>
    <property type="match status" value="1"/>
</dbReference>
<dbReference type="PANTHER" id="PTHR43711">
    <property type="entry name" value="TWO-COMPONENT HISTIDINE KINASE"/>
    <property type="match status" value="1"/>
</dbReference>
<sequence>MFRYLLRGKKSKIKVLIGKNNLLKKENEELKNEIYALKHRKEKIFSIISHDLMGQIATYNNLVEYLLIKLYSEDVEKKYIERTLLQLKESSKTTYNLLENLLYWAKSHLNQIEFNPNEFELREAITSQMKILKLNAENKNISLNTSIDKKIYMITDENMLKTIIRNLLSNAIKFTENNGKIEVLAEKKDNCVTITIKDSGVGISEEKINKILNNFKFSSTSGTNGEDGTGLGLILCIDFIKRLGGDLKISSIINIGSSFSFTIPITKKT</sequence>
<comment type="caution">
    <text evidence="8">The sequence shown here is derived from an EMBL/GenBank/DDBJ whole genome shotgun (WGS) entry which is preliminary data.</text>
</comment>
<dbReference type="GO" id="GO:0000160">
    <property type="term" value="P:phosphorelay signal transduction system"/>
    <property type="evidence" value="ECO:0007669"/>
    <property type="project" value="UniProtKB-KW"/>
</dbReference>
<organism evidence="8 9">
    <name type="scientific">Hypnocyclicus thermotrophus</name>
    <dbReference type="NCBI Taxonomy" id="1627895"/>
    <lineage>
        <taxon>Bacteria</taxon>
        <taxon>Fusobacteriati</taxon>
        <taxon>Fusobacteriota</taxon>
        <taxon>Fusobacteriia</taxon>
        <taxon>Fusobacteriales</taxon>
        <taxon>Fusobacteriaceae</taxon>
        <taxon>Hypnocyclicus</taxon>
    </lineage>
</organism>
<dbReference type="EC" id="2.7.13.3" evidence="2"/>
<dbReference type="RefSeq" id="WP_134113557.1">
    <property type="nucleotide sequence ID" value="NZ_SOBG01000007.1"/>
</dbReference>
<evidence type="ECO:0000313" key="9">
    <source>
        <dbReference type="Proteomes" id="UP000294678"/>
    </source>
</evidence>
<keyword evidence="4 8" id="KW-0418">Kinase</keyword>
<feature type="coiled-coil region" evidence="6">
    <location>
        <begin position="13"/>
        <end position="40"/>
    </location>
</feature>
<dbReference type="InterPro" id="IPR005467">
    <property type="entry name" value="His_kinase_dom"/>
</dbReference>
<dbReference type="PANTHER" id="PTHR43711:SF31">
    <property type="entry name" value="HISTIDINE KINASE"/>
    <property type="match status" value="1"/>
</dbReference>
<evidence type="ECO:0000256" key="3">
    <source>
        <dbReference type="ARBA" id="ARBA00022679"/>
    </source>
</evidence>
<protein>
    <recommendedName>
        <fullName evidence="2">histidine kinase</fullName>
        <ecNumber evidence="2">2.7.13.3</ecNumber>
    </recommendedName>
</protein>
<keyword evidence="3" id="KW-0808">Transferase</keyword>
<dbReference type="InterPro" id="IPR004358">
    <property type="entry name" value="Sig_transdc_His_kin-like_C"/>
</dbReference>